<gene>
    <name evidence="5" type="ORF">B0T18DRAFT_186378</name>
</gene>
<evidence type="ECO:0000256" key="2">
    <source>
        <dbReference type="SAM" id="SignalP"/>
    </source>
</evidence>
<dbReference type="SUPFAM" id="SSF52096">
    <property type="entry name" value="ClpP/crotonase"/>
    <property type="match status" value="1"/>
</dbReference>
<name>A0AA40K2S3_9PEZI</name>
<dbReference type="PANTHER" id="PTHR37049:SF5">
    <property type="entry name" value="TAIL SPECIFIC PROTEASE DOMAIN-CONTAINING PROTEIN"/>
    <property type="match status" value="1"/>
</dbReference>
<dbReference type="Pfam" id="PF23658">
    <property type="entry name" value="PDZ_CPAF_rel"/>
    <property type="match status" value="1"/>
</dbReference>
<evidence type="ECO:0008006" key="7">
    <source>
        <dbReference type="Google" id="ProtNLM"/>
    </source>
</evidence>
<feature type="region of interest" description="Disordered" evidence="1">
    <location>
        <begin position="706"/>
        <end position="746"/>
    </location>
</feature>
<evidence type="ECO:0000313" key="6">
    <source>
        <dbReference type="Proteomes" id="UP001172155"/>
    </source>
</evidence>
<protein>
    <recommendedName>
        <fullName evidence="7">Tail specific protease domain-containing protein</fullName>
    </recommendedName>
</protein>
<dbReference type="Proteomes" id="UP001172155">
    <property type="component" value="Unassembled WGS sequence"/>
</dbReference>
<sequence length="860" mass="93764">MRRIGTFVYAASALLCLQPLAAAFSLPSRQGGWPPSLLPRQDNPAGAAPVSTVCGEIFDDIAANGTWLFAAAHVYDCLTSVPFHSAVALRFIEYYNTTLQFHSTLAYLRDPPPGYQQPAVDVLGEFEVIKTRVLQGFYQNQYAFQADVYRLAQSMHDGHVDLVAGILHPFSFSAPLEISSVSRDGKEAPQIYVTYQIIQAQNSSWELPVSPIVEINGRPAIEFLTAFAAENAQGALEPHADWNRLMWHPAVDILDGETDFTYGLTLYPGDEFNVVFANGTRWDGHWLAVYNYAYDTGPLTTGGDLFNYFVLGLPPASLVASDDALSFVPPYQGARDWFDETSGAYPRKPDVVQEALGVTDDGDVTGYFFRDISTGILSLPTFEQHSEAAVNFSRAVGQFIDGAAAAGLQNIIIDLQQNDGGMVSLAYDTFAHFFPDTEPFGGSRRRSHRLADVVGGALTEWWGGLDRRPDSDDYFDFLQYYDDEWVIPPRLSAATNAPFPSWAQYSGPRPLHGDRFSLTERYNLSDPVFTDTAFNMPIYSATTKPVWDPSHIVLLTDALCSSTCALFVEFMTRLGVRTVVAGGRPEPGPMQAVGGSRGARQYSAYRLDTAFAKAANVSAAARPALPEIPPGDTYRDTGMWTPFAGINLRDQVRDGDSEGVPLQFRYEPADCRIYYTLRNIYNATQLWRDVAAAAWVDSSLCVAGSTAGLKSATPPPRPRPPAPRPADNRPAPPASGSAGDTLTAGPSTYVRAVRVTDCSRPSSCQDMACRRGVELGCGSGRKVMRDMCVPIVRDVSDCEMQVGHEQLRFKAMFLGTVDSKGRASNYQGGRMDGRGLDGGRNMWVCVPTRGAGAGMCSASG</sequence>
<keyword evidence="6" id="KW-1185">Reference proteome</keyword>
<dbReference type="Pfam" id="PF03572">
    <property type="entry name" value="Peptidase_S41"/>
    <property type="match status" value="1"/>
</dbReference>
<dbReference type="InterPro" id="IPR056186">
    <property type="entry name" value="PDZ_CPAF-rel"/>
</dbReference>
<feature type="domain" description="CPAF-like PDZ" evidence="4">
    <location>
        <begin position="171"/>
        <end position="293"/>
    </location>
</feature>
<dbReference type="GO" id="GO:0006508">
    <property type="term" value="P:proteolysis"/>
    <property type="evidence" value="ECO:0007669"/>
    <property type="project" value="InterPro"/>
</dbReference>
<feature type="domain" description="Tail specific protease" evidence="3">
    <location>
        <begin position="374"/>
        <end position="580"/>
    </location>
</feature>
<dbReference type="GO" id="GO:0008236">
    <property type="term" value="F:serine-type peptidase activity"/>
    <property type="evidence" value="ECO:0007669"/>
    <property type="project" value="InterPro"/>
</dbReference>
<dbReference type="Gene3D" id="3.90.226.10">
    <property type="entry name" value="2-enoyl-CoA Hydratase, Chain A, domain 1"/>
    <property type="match status" value="1"/>
</dbReference>
<dbReference type="InterPro" id="IPR005151">
    <property type="entry name" value="Tail-specific_protease"/>
</dbReference>
<dbReference type="EMBL" id="JAUKUD010000005">
    <property type="protein sequence ID" value="KAK0743567.1"/>
    <property type="molecule type" value="Genomic_DNA"/>
</dbReference>
<evidence type="ECO:0000259" key="3">
    <source>
        <dbReference type="Pfam" id="PF03572"/>
    </source>
</evidence>
<reference evidence="5" key="1">
    <citation type="submission" date="2023-06" db="EMBL/GenBank/DDBJ databases">
        <title>Genome-scale phylogeny and comparative genomics of the fungal order Sordariales.</title>
        <authorList>
            <consortium name="Lawrence Berkeley National Laboratory"/>
            <person name="Hensen N."/>
            <person name="Bonometti L."/>
            <person name="Westerberg I."/>
            <person name="Brannstrom I.O."/>
            <person name="Guillou S."/>
            <person name="Cros-Aarteil S."/>
            <person name="Calhoun S."/>
            <person name="Haridas S."/>
            <person name="Kuo A."/>
            <person name="Mondo S."/>
            <person name="Pangilinan J."/>
            <person name="Riley R."/>
            <person name="LaButti K."/>
            <person name="Andreopoulos B."/>
            <person name="Lipzen A."/>
            <person name="Chen C."/>
            <person name="Yanf M."/>
            <person name="Daum C."/>
            <person name="Ng V."/>
            <person name="Clum A."/>
            <person name="Steindorff A."/>
            <person name="Ohm R."/>
            <person name="Martin F."/>
            <person name="Silar P."/>
            <person name="Natvig D."/>
            <person name="Lalanne C."/>
            <person name="Gautier V."/>
            <person name="Ament-velasquez S.L."/>
            <person name="Kruys A."/>
            <person name="Hutchinson M.I."/>
            <person name="Powell A.J."/>
            <person name="Barry K."/>
            <person name="Miller A.N."/>
            <person name="Grigoriev I.V."/>
            <person name="Debuchy R."/>
            <person name="Gladieux P."/>
            <person name="Thoren M.H."/>
            <person name="Johannesson H."/>
        </authorList>
    </citation>
    <scope>NUCLEOTIDE SEQUENCE</scope>
    <source>
        <strain evidence="5">SMH3187-1</strain>
    </source>
</reference>
<proteinExistence type="predicted"/>
<evidence type="ECO:0000256" key="1">
    <source>
        <dbReference type="SAM" id="MobiDB-lite"/>
    </source>
</evidence>
<evidence type="ECO:0000259" key="4">
    <source>
        <dbReference type="Pfam" id="PF23658"/>
    </source>
</evidence>
<feature type="signal peptide" evidence="2">
    <location>
        <begin position="1"/>
        <end position="23"/>
    </location>
</feature>
<comment type="caution">
    <text evidence="5">The sequence shown here is derived from an EMBL/GenBank/DDBJ whole genome shotgun (WGS) entry which is preliminary data.</text>
</comment>
<keyword evidence="2" id="KW-0732">Signal</keyword>
<dbReference type="InterPro" id="IPR052766">
    <property type="entry name" value="S41A_metabolite_peptidase"/>
</dbReference>
<feature type="compositionally biased region" description="Pro residues" evidence="1">
    <location>
        <begin position="713"/>
        <end position="724"/>
    </location>
</feature>
<accession>A0AA40K2S3</accession>
<organism evidence="5 6">
    <name type="scientific">Schizothecium vesticola</name>
    <dbReference type="NCBI Taxonomy" id="314040"/>
    <lineage>
        <taxon>Eukaryota</taxon>
        <taxon>Fungi</taxon>
        <taxon>Dikarya</taxon>
        <taxon>Ascomycota</taxon>
        <taxon>Pezizomycotina</taxon>
        <taxon>Sordariomycetes</taxon>
        <taxon>Sordariomycetidae</taxon>
        <taxon>Sordariales</taxon>
        <taxon>Schizotheciaceae</taxon>
        <taxon>Schizothecium</taxon>
    </lineage>
</organism>
<dbReference type="PANTHER" id="PTHR37049">
    <property type="entry name" value="PEPTIDASE S41 FAMILY PROTEIN"/>
    <property type="match status" value="1"/>
</dbReference>
<dbReference type="AlphaFoldDB" id="A0AA40K2S3"/>
<dbReference type="InterPro" id="IPR029045">
    <property type="entry name" value="ClpP/crotonase-like_dom_sf"/>
</dbReference>
<evidence type="ECO:0000313" key="5">
    <source>
        <dbReference type="EMBL" id="KAK0743567.1"/>
    </source>
</evidence>
<feature type="chain" id="PRO_5041376755" description="Tail specific protease domain-containing protein" evidence="2">
    <location>
        <begin position="24"/>
        <end position="860"/>
    </location>
</feature>